<protein>
    <submittedName>
        <fullName evidence="2">Catalase peroxidase</fullName>
    </submittedName>
</protein>
<dbReference type="AlphaFoldDB" id="A0A1I7X385"/>
<sequence>MVREKQVVVDTDQLMPVHWKYAVLRASHQTAIANLYMSGQLLKWFGDGERGVSTGSGEGAEGTSGSL</sequence>
<accession>A0A1I7X385</accession>
<name>A0A1I7X385_HETBA</name>
<reference evidence="2" key="1">
    <citation type="submission" date="2016-11" db="UniProtKB">
        <authorList>
            <consortium name="WormBaseParasite"/>
        </authorList>
    </citation>
    <scope>IDENTIFICATION</scope>
</reference>
<proteinExistence type="predicted"/>
<evidence type="ECO:0000313" key="1">
    <source>
        <dbReference type="Proteomes" id="UP000095283"/>
    </source>
</evidence>
<organism evidence="1 2">
    <name type="scientific">Heterorhabditis bacteriophora</name>
    <name type="common">Entomopathogenic nematode worm</name>
    <dbReference type="NCBI Taxonomy" id="37862"/>
    <lineage>
        <taxon>Eukaryota</taxon>
        <taxon>Metazoa</taxon>
        <taxon>Ecdysozoa</taxon>
        <taxon>Nematoda</taxon>
        <taxon>Chromadorea</taxon>
        <taxon>Rhabditida</taxon>
        <taxon>Rhabditina</taxon>
        <taxon>Rhabditomorpha</taxon>
        <taxon>Strongyloidea</taxon>
        <taxon>Heterorhabditidae</taxon>
        <taxon>Heterorhabditis</taxon>
    </lineage>
</organism>
<evidence type="ECO:0000313" key="2">
    <source>
        <dbReference type="WBParaSite" id="Hba_11961"/>
    </source>
</evidence>
<dbReference type="Proteomes" id="UP000095283">
    <property type="component" value="Unplaced"/>
</dbReference>
<dbReference type="WBParaSite" id="Hba_11961">
    <property type="protein sequence ID" value="Hba_11961"/>
    <property type="gene ID" value="Hba_11961"/>
</dbReference>
<keyword evidence="1" id="KW-1185">Reference proteome</keyword>